<evidence type="ECO:0000256" key="2">
    <source>
        <dbReference type="ARBA" id="ARBA00009758"/>
    </source>
</evidence>
<evidence type="ECO:0000256" key="4">
    <source>
        <dbReference type="ARBA" id="ARBA00022490"/>
    </source>
</evidence>
<keyword evidence="4" id="KW-0963">Cytoplasm</keyword>
<dbReference type="InterPro" id="IPR014756">
    <property type="entry name" value="Ig_E-set"/>
</dbReference>
<organism evidence="12 13">
    <name type="scientific">Xenotaenia resolanae</name>
    <dbReference type="NCBI Taxonomy" id="208358"/>
    <lineage>
        <taxon>Eukaryota</taxon>
        <taxon>Metazoa</taxon>
        <taxon>Chordata</taxon>
        <taxon>Craniata</taxon>
        <taxon>Vertebrata</taxon>
        <taxon>Euteleostomi</taxon>
        <taxon>Actinopterygii</taxon>
        <taxon>Neopterygii</taxon>
        <taxon>Teleostei</taxon>
        <taxon>Neoteleostei</taxon>
        <taxon>Acanthomorphata</taxon>
        <taxon>Ovalentaria</taxon>
        <taxon>Atherinomorphae</taxon>
        <taxon>Cyprinodontiformes</taxon>
        <taxon>Goodeidae</taxon>
        <taxon>Xenotaenia</taxon>
    </lineage>
</organism>
<evidence type="ECO:0000256" key="1">
    <source>
        <dbReference type="ARBA" id="ARBA00004496"/>
    </source>
</evidence>
<dbReference type="PRINTS" id="PR00492">
    <property type="entry name" value="RHOGDI"/>
</dbReference>
<comment type="subcellular location">
    <subcellularLocation>
        <location evidence="1">Cytoplasm</location>
    </subcellularLocation>
</comment>
<evidence type="ECO:0000313" key="13">
    <source>
        <dbReference type="Proteomes" id="UP001444071"/>
    </source>
</evidence>
<dbReference type="PANTHER" id="PTHR10980">
    <property type="entry name" value="RHO GDP-DISSOCIATION INHIBITOR"/>
    <property type="match status" value="1"/>
</dbReference>
<evidence type="ECO:0000256" key="6">
    <source>
        <dbReference type="ARBA" id="ARBA00022843"/>
    </source>
</evidence>
<evidence type="ECO:0000256" key="5">
    <source>
        <dbReference type="ARBA" id="ARBA00022499"/>
    </source>
</evidence>
<dbReference type="EMBL" id="JAHRIM010024300">
    <property type="protein sequence ID" value="MEQ2263838.1"/>
    <property type="molecule type" value="Genomic_DNA"/>
</dbReference>
<keyword evidence="6" id="KW-0832">Ubl conjugation</keyword>
<dbReference type="InterPro" id="IPR000406">
    <property type="entry name" value="Rho_GDI"/>
</dbReference>
<evidence type="ECO:0000256" key="9">
    <source>
        <dbReference type="ARBA" id="ARBA00040620"/>
    </source>
</evidence>
<gene>
    <name evidence="12" type="ORF">XENORESO_013665</name>
</gene>
<dbReference type="SUPFAM" id="SSF81296">
    <property type="entry name" value="E set domains"/>
    <property type="match status" value="1"/>
</dbReference>
<protein>
    <recommendedName>
        <fullName evidence="9">Rho GDP-dissociation inhibitor 1</fullName>
    </recommendedName>
    <alternativeName>
        <fullName evidence="10">Rho-GDI alpha</fullName>
    </alternativeName>
</protein>
<comment type="function">
    <text evidence="8">Controls Rho proteins homeostasis. Regulates the GDP/GTP exchange reaction of the Rho proteins by inhibiting the dissociation of GDP from them, and the subsequent binding of GTP to them. Retains Rho proteins such as CDC42, RAC1 and RHOA in an inactive cytosolic pool, regulating their stability and protecting them from degradation. Actively involved in the recycling and distribution of activated Rho GTPases in the cell, mediates extraction from membranes of both inactive and activated molecules due its exceptionally high affinity for prenylated forms. Through the modulation of Rho proteins, may play a role in cell motility regulation. In glioma cells, inhibits cell migration and invasion by mediating the signals of SEMA5A and PLXNB3 that lead to inactivation of RAC1.</text>
</comment>
<comment type="similarity">
    <text evidence="2">Belongs to the Rho GDI family.</text>
</comment>
<dbReference type="InterPro" id="IPR024792">
    <property type="entry name" value="RhoGDI_dom_sf"/>
</dbReference>
<evidence type="ECO:0000313" key="12">
    <source>
        <dbReference type="EMBL" id="MEQ2263838.1"/>
    </source>
</evidence>
<keyword evidence="13" id="KW-1185">Reference proteome</keyword>
<keyword evidence="3" id="KW-0343">GTPase activation</keyword>
<comment type="subunit">
    <text evidence="11">Monomer. Interacts with FER. Interacts with PLXNB3. Forms a heterodimer with RAC1. Interacts with RHOA, the affinity is increased by three orders of magnitude when RHOA is prenylated. Interacts with PSMD10; the interaction increases ARHGDIA association with RHOA, leading to ARHGDIA-mediated inactivation of RHOA and ROCK and prolonged AKT activation. Interacts with KANK2; the interaction is direct and may regulate the interaction of ARHGDIA with RHOA, RAC1 and CDC42. Interacts with RHOC. Interacts with CDC42. Interacts with NGFR (via death domain); NGFR binding decreases the affinity for RHOA.</text>
</comment>
<evidence type="ECO:0000256" key="10">
    <source>
        <dbReference type="ARBA" id="ARBA00041559"/>
    </source>
</evidence>
<dbReference type="PANTHER" id="PTHR10980:SF9">
    <property type="entry name" value="RHO GDP-DISSOCIATION INHIBITOR 1"/>
    <property type="match status" value="1"/>
</dbReference>
<dbReference type="Proteomes" id="UP001444071">
    <property type="component" value="Unassembled WGS sequence"/>
</dbReference>
<reference evidence="12 13" key="1">
    <citation type="submission" date="2021-06" db="EMBL/GenBank/DDBJ databases">
        <authorList>
            <person name="Palmer J.M."/>
        </authorList>
    </citation>
    <scope>NUCLEOTIDE SEQUENCE [LARGE SCALE GENOMIC DNA]</scope>
    <source>
        <strain evidence="12 13">XR_2019</strain>
        <tissue evidence="12">Muscle</tissue>
    </source>
</reference>
<evidence type="ECO:0000256" key="11">
    <source>
        <dbReference type="ARBA" id="ARBA00046570"/>
    </source>
</evidence>
<keyword evidence="7" id="KW-0007">Acetylation</keyword>
<dbReference type="Pfam" id="PF02115">
    <property type="entry name" value="Rho_GDI"/>
    <property type="match status" value="1"/>
</dbReference>
<evidence type="ECO:0000256" key="8">
    <source>
        <dbReference type="ARBA" id="ARBA00037489"/>
    </source>
</evidence>
<sequence length="109" mass="12533">MFVWFFFLSHTDPHAPNVQVTRMALVCESAPNPLVLDLQGDLEAFKKQAFVLKEGVEYKIKISFKVNKEIVSGLKYVQQTFRKGMKSESTTSDVFFFLSDRPQTLFCCL</sequence>
<dbReference type="Gene3D" id="2.70.50.30">
    <property type="entry name" value="Coagulation Factor XIII, subunit A, domain 1"/>
    <property type="match status" value="1"/>
</dbReference>
<evidence type="ECO:0000256" key="7">
    <source>
        <dbReference type="ARBA" id="ARBA00022990"/>
    </source>
</evidence>
<evidence type="ECO:0000256" key="3">
    <source>
        <dbReference type="ARBA" id="ARBA00022468"/>
    </source>
</evidence>
<comment type="caution">
    <text evidence="12">The sequence shown here is derived from an EMBL/GenBank/DDBJ whole genome shotgun (WGS) entry which is preliminary data.</text>
</comment>
<proteinExistence type="inferred from homology"/>
<name>A0ABV0W2S8_9TELE</name>
<accession>A0ABV0W2S8</accession>
<keyword evidence="5" id="KW-1017">Isopeptide bond</keyword>